<reference evidence="2" key="1">
    <citation type="journal article" date="2003" name="Genome Biol.">
        <title>An integrated gene annotation and transcriptional profiling approach towards the full gene content of the Drosophila genome.</title>
        <authorList>
            <person name="Hild M."/>
            <person name="Beckmann B."/>
            <person name="Haas S.A."/>
            <person name="Koch B."/>
            <person name="Solovyev V."/>
            <person name="Busold C."/>
            <person name="Fellenberg K."/>
            <person name="Boutros M."/>
            <person name="Vingron M."/>
            <person name="Sauer F."/>
            <person name="Hoheisel J.D."/>
            <person name="Paro R."/>
        </authorList>
    </citation>
    <scope>NUCLEOTIDE SEQUENCE</scope>
</reference>
<name>Q6IKL2_DROME</name>
<proteinExistence type="predicted"/>
<sequence length="80" mass="9043">MPLSQTHLLRNEGKNCKWLELLLHLGPFWFPFKGNFHSGAGVVRNQRVRVADERVSVDVADEGLSQQKSRDTARPTVSTL</sequence>
<accession>Q6IKL2</accession>
<protein>
    <submittedName>
        <fullName evidence="2">HDC12179</fullName>
    </submittedName>
</protein>
<dbReference type="AlphaFoldDB" id="Q6IKL2"/>
<evidence type="ECO:0000256" key="1">
    <source>
        <dbReference type="SAM" id="MobiDB-lite"/>
    </source>
</evidence>
<feature type="region of interest" description="Disordered" evidence="1">
    <location>
        <begin position="61"/>
        <end position="80"/>
    </location>
</feature>
<evidence type="ECO:0000313" key="2">
    <source>
        <dbReference type="EMBL" id="DAA03860.1"/>
    </source>
</evidence>
<dbReference type="EMBL" id="BK002354">
    <property type="protein sequence ID" value="DAA03860.1"/>
    <property type="molecule type" value="Genomic_DNA"/>
</dbReference>
<gene>
    <name evidence="2" type="ORF">HDC12179</name>
</gene>
<organism evidence="2">
    <name type="scientific">Drosophila melanogaster</name>
    <name type="common">Fruit fly</name>
    <dbReference type="NCBI Taxonomy" id="7227"/>
    <lineage>
        <taxon>Eukaryota</taxon>
        <taxon>Metazoa</taxon>
        <taxon>Ecdysozoa</taxon>
        <taxon>Arthropoda</taxon>
        <taxon>Hexapoda</taxon>
        <taxon>Insecta</taxon>
        <taxon>Pterygota</taxon>
        <taxon>Neoptera</taxon>
        <taxon>Endopterygota</taxon>
        <taxon>Diptera</taxon>
        <taxon>Brachycera</taxon>
        <taxon>Muscomorpha</taxon>
        <taxon>Ephydroidea</taxon>
        <taxon>Drosophilidae</taxon>
        <taxon>Drosophila</taxon>
        <taxon>Sophophora</taxon>
    </lineage>
</organism>